<accession>A0A919SZE7</accession>
<dbReference type="Pfam" id="PF08327">
    <property type="entry name" value="AHSA1"/>
    <property type="match status" value="1"/>
</dbReference>
<gene>
    <name evidence="3" type="ORF">Aau02nite_89490</name>
</gene>
<feature type="domain" description="Activator of Hsp90 ATPase homologue 1/2-like C-terminal" evidence="2">
    <location>
        <begin position="23"/>
        <end position="152"/>
    </location>
</feature>
<dbReference type="RefSeq" id="WP_212994727.1">
    <property type="nucleotide sequence ID" value="NZ_BAABEA010000006.1"/>
</dbReference>
<reference evidence="3" key="1">
    <citation type="submission" date="2021-03" db="EMBL/GenBank/DDBJ databases">
        <title>Whole genome shotgun sequence of Actinoplanes auranticolor NBRC 12245.</title>
        <authorList>
            <person name="Komaki H."/>
            <person name="Tamura T."/>
        </authorList>
    </citation>
    <scope>NUCLEOTIDE SEQUENCE</scope>
    <source>
        <strain evidence="3">NBRC 12245</strain>
    </source>
</reference>
<dbReference type="Proteomes" id="UP000681340">
    <property type="component" value="Unassembled WGS sequence"/>
</dbReference>
<dbReference type="Gene3D" id="3.30.530.20">
    <property type="match status" value="1"/>
</dbReference>
<evidence type="ECO:0000313" key="4">
    <source>
        <dbReference type="Proteomes" id="UP000681340"/>
    </source>
</evidence>
<dbReference type="InterPro" id="IPR023393">
    <property type="entry name" value="START-like_dom_sf"/>
</dbReference>
<organism evidence="3 4">
    <name type="scientific">Actinoplanes auranticolor</name>
    <dbReference type="NCBI Taxonomy" id="47988"/>
    <lineage>
        <taxon>Bacteria</taxon>
        <taxon>Bacillati</taxon>
        <taxon>Actinomycetota</taxon>
        <taxon>Actinomycetes</taxon>
        <taxon>Micromonosporales</taxon>
        <taxon>Micromonosporaceae</taxon>
        <taxon>Actinoplanes</taxon>
    </lineage>
</organism>
<dbReference type="CDD" id="cd07814">
    <property type="entry name" value="SRPBCC_CalC_Aha1-like"/>
    <property type="match status" value="1"/>
</dbReference>
<dbReference type="AlphaFoldDB" id="A0A919SZE7"/>
<comment type="similarity">
    <text evidence="1">Belongs to the AHA1 family.</text>
</comment>
<evidence type="ECO:0000256" key="1">
    <source>
        <dbReference type="ARBA" id="ARBA00006817"/>
    </source>
</evidence>
<dbReference type="EMBL" id="BOQL01000094">
    <property type="protein sequence ID" value="GIM80211.1"/>
    <property type="molecule type" value="Genomic_DNA"/>
</dbReference>
<dbReference type="SUPFAM" id="SSF55961">
    <property type="entry name" value="Bet v1-like"/>
    <property type="match status" value="1"/>
</dbReference>
<comment type="caution">
    <text evidence="3">The sequence shown here is derived from an EMBL/GenBank/DDBJ whole genome shotgun (WGS) entry which is preliminary data.</text>
</comment>
<protein>
    <submittedName>
        <fullName evidence="3">Activator of HSP90 ATPase</fullName>
    </submittedName>
</protein>
<name>A0A919SZE7_9ACTN</name>
<proteinExistence type="inferred from homology"/>
<sequence length="153" mass="16862">MTVTSVHKDPETRTMTLTAEFAATAAGVWQLWADPRRLERWWGPPTHPATVVEHDLRPGGKVGYFVTGPDGERRTGWWHVLAVSPPDGLEFEMGDPDIQSLLVRVRIEEEPARRSRMVIVTTFPSADAMDLLIGMGFEQGLSAAVGQIDAVLA</sequence>
<evidence type="ECO:0000313" key="3">
    <source>
        <dbReference type="EMBL" id="GIM80211.1"/>
    </source>
</evidence>
<dbReference type="InterPro" id="IPR013538">
    <property type="entry name" value="ASHA1/2-like_C"/>
</dbReference>
<evidence type="ECO:0000259" key="2">
    <source>
        <dbReference type="Pfam" id="PF08327"/>
    </source>
</evidence>
<keyword evidence="4" id="KW-1185">Reference proteome</keyword>